<dbReference type="GO" id="GO:0015379">
    <property type="term" value="F:potassium:chloride symporter activity"/>
    <property type="evidence" value="ECO:0007669"/>
    <property type="project" value="InterPro"/>
</dbReference>
<dbReference type="EMBL" id="SNRY01000178">
    <property type="protein sequence ID" value="KAA6345267.1"/>
    <property type="molecule type" value="Genomic_DNA"/>
</dbReference>
<dbReference type="PIRSF" id="PIRSF006247">
    <property type="entry name" value="TrkH"/>
    <property type="match status" value="1"/>
</dbReference>
<evidence type="ECO:0000256" key="6">
    <source>
        <dbReference type="ARBA" id="ARBA00022538"/>
    </source>
</evidence>
<evidence type="ECO:0000256" key="3">
    <source>
        <dbReference type="ARBA" id="ARBA00022448"/>
    </source>
</evidence>
<comment type="similarity">
    <text evidence="2">Belongs to the TrkH potassium transport family.</text>
</comment>
<comment type="caution">
    <text evidence="13">The sequence shown here is derived from an EMBL/GenBank/DDBJ whole genome shotgun (WGS) entry which is preliminary data.</text>
</comment>
<comment type="subcellular location">
    <subcellularLocation>
        <location evidence="1">Cell inner membrane</location>
        <topology evidence="1">Multi-pass membrane protein</topology>
    </subcellularLocation>
</comment>
<reference evidence="13" key="1">
    <citation type="submission" date="2019-03" db="EMBL/GenBank/DDBJ databases">
        <title>Single cell metagenomics reveals metabolic interactions within the superorganism composed of flagellate Streblomastix strix and complex community of Bacteroidetes bacteria on its surface.</title>
        <authorList>
            <person name="Treitli S.C."/>
            <person name="Kolisko M."/>
            <person name="Husnik F."/>
            <person name="Keeling P."/>
            <person name="Hampl V."/>
        </authorList>
    </citation>
    <scope>NUCLEOTIDE SEQUENCE</scope>
    <source>
        <strain evidence="13">STM</strain>
    </source>
</reference>
<keyword evidence="9 12" id="KW-1133">Transmembrane helix</keyword>
<feature type="transmembrane region" description="Helical" evidence="12">
    <location>
        <begin position="60"/>
        <end position="81"/>
    </location>
</feature>
<evidence type="ECO:0000256" key="2">
    <source>
        <dbReference type="ARBA" id="ARBA00009137"/>
    </source>
</evidence>
<feature type="transmembrane region" description="Helical" evidence="12">
    <location>
        <begin position="230"/>
        <end position="250"/>
    </location>
</feature>
<name>A0A5J4SGS7_9ZZZZ</name>
<dbReference type="PANTHER" id="PTHR32024">
    <property type="entry name" value="TRK SYSTEM POTASSIUM UPTAKE PROTEIN TRKG-RELATED"/>
    <property type="match status" value="1"/>
</dbReference>
<feature type="transmembrane region" description="Helical" evidence="12">
    <location>
        <begin position="262"/>
        <end position="280"/>
    </location>
</feature>
<organism evidence="13">
    <name type="scientific">termite gut metagenome</name>
    <dbReference type="NCBI Taxonomy" id="433724"/>
    <lineage>
        <taxon>unclassified sequences</taxon>
        <taxon>metagenomes</taxon>
        <taxon>organismal metagenomes</taxon>
    </lineage>
</organism>
<evidence type="ECO:0000256" key="9">
    <source>
        <dbReference type="ARBA" id="ARBA00022989"/>
    </source>
</evidence>
<evidence type="ECO:0000256" key="11">
    <source>
        <dbReference type="ARBA" id="ARBA00023136"/>
    </source>
</evidence>
<dbReference type="InterPro" id="IPR004772">
    <property type="entry name" value="TrkH"/>
</dbReference>
<proteinExistence type="inferred from homology"/>
<feature type="transmembrane region" description="Helical" evidence="12">
    <location>
        <begin position="27"/>
        <end position="48"/>
    </location>
</feature>
<dbReference type="InterPro" id="IPR003445">
    <property type="entry name" value="Cat_transpt"/>
</dbReference>
<protein>
    <submittedName>
        <fullName evidence="13">Trk system potassium uptake protein TrkH</fullName>
    </submittedName>
</protein>
<keyword evidence="8" id="KW-0630">Potassium</keyword>
<keyword evidence="6" id="KW-0633">Potassium transport</keyword>
<evidence type="ECO:0000256" key="1">
    <source>
        <dbReference type="ARBA" id="ARBA00004429"/>
    </source>
</evidence>
<dbReference type="PANTHER" id="PTHR32024:SF2">
    <property type="entry name" value="TRK SYSTEM POTASSIUM UPTAKE PROTEIN TRKG-RELATED"/>
    <property type="match status" value="1"/>
</dbReference>
<gene>
    <name evidence="13" type="ORF">EZS27_007158</name>
</gene>
<keyword evidence="7 12" id="KW-0812">Transmembrane</keyword>
<evidence type="ECO:0000256" key="8">
    <source>
        <dbReference type="ARBA" id="ARBA00022958"/>
    </source>
</evidence>
<evidence type="ECO:0000256" key="7">
    <source>
        <dbReference type="ARBA" id="ARBA00022692"/>
    </source>
</evidence>
<accession>A0A5J4SGS7</accession>
<evidence type="ECO:0000313" key="13">
    <source>
        <dbReference type="EMBL" id="KAA6345267.1"/>
    </source>
</evidence>
<feature type="transmembrane region" description="Helical" evidence="12">
    <location>
        <begin position="380"/>
        <end position="405"/>
    </location>
</feature>
<keyword evidence="5" id="KW-0997">Cell inner membrane</keyword>
<sequence>MGFLVLVETMMLLGSAGVSFFFGEDDLNAFIITSVITGLVGTGLLLAGRKAVKEFGRRDSILIVSTSWIVVSIFGLLPFYISGTIPSITNAFFETMSGFTSTGSTILDDIESLPHGLLFWRSLTQWIGGLGIVFFTIAVLPIFGIGGLRLFAAETSGLSYDKVFPRIGVTAKWIWSIYLGLTGIVAGLLLLGGMDLFDSICHSFTTAATGGYSTKQASIAYYHSPYIEGVISIFSILSGINFSLLLLFANGKFKRFFQDAELKWYLTSIIVFIIVVTIGLNHTTSLGVKESLRLSFFQVSSIHTSTGFSTGDYTTWEPVLWGILVVLMIVGGCAGSTTGGLKCIRMLILAKVSGNEFKRIIHPNAVLPVKINKQVVSPNIMSGVLSFLFIYLMIIVLGTLFMMALGVDFTEAMGAVISSIGNTGSGIGLTGPAHSWNFLPDSGKWLLSFLMLIGRLELFTILILFTPNFWEKN</sequence>
<dbReference type="AlphaFoldDB" id="A0A5J4SGS7"/>
<keyword evidence="4" id="KW-1003">Cell membrane</keyword>
<keyword evidence="3" id="KW-0813">Transport</keyword>
<keyword evidence="11 12" id="KW-0472">Membrane</keyword>
<evidence type="ECO:0000256" key="10">
    <source>
        <dbReference type="ARBA" id="ARBA00023065"/>
    </source>
</evidence>
<evidence type="ECO:0000256" key="5">
    <source>
        <dbReference type="ARBA" id="ARBA00022519"/>
    </source>
</evidence>
<feature type="transmembrane region" description="Helical" evidence="12">
    <location>
        <begin position="126"/>
        <end position="152"/>
    </location>
</feature>
<keyword evidence="10" id="KW-0406">Ion transport</keyword>
<dbReference type="GO" id="GO:0005886">
    <property type="term" value="C:plasma membrane"/>
    <property type="evidence" value="ECO:0007669"/>
    <property type="project" value="UniProtKB-SubCell"/>
</dbReference>
<dbReference type="Pfam" id="PF02386">
    <property type="entry name" value="TrkH"/>
    <property type="match status" value="1"/>
</dbReference>
<feature type="transmembrane region" description="Helical" evidence="12">
    <location>
        <begin position="173"/>
        <end position="194"/>
    </location>
</feature>
<evidence type="ECO:0000256" key="12">
    <source>
        <dbReference type="SAM" id="Phobius"/>
    </source>
</evidence>
<feature type="transmembrane region" description="Helical" evidence="12">
    <location>
        <begin position="319"/>
        <end position="341"/>
    </location>
</feature>
<feature type="transmembrane region" description="Helical" evidence="12">
    <location>
        <begin position="445"/>
        <end position="465"/>
    </location>
</feature>
<evidence type="ECO:0000256" key="4">
    <source>
        <dbReference type="ARBA" id="ARBA00022475"/>
    </source>
</evidence>